<evidence type="ECO:0000313" key="8">
    <source>
        <dbReference type="EMBL" id="CAH2074557.1"/>
    </source>
</evidence>
<keyword evidence="6" id="KW-0813">Transport</keyword>
<dbReference type="Pfam" id="PF00854">
    <property type="entry name" value="PTR2"/>
    <property type="match status" value="1"/>
</dbReference>
<dbReference type="Proteomes" id="UP000836841">
    <property type="component" value="Chromosome 6"/>
</dbReference>
<evidence type="ECO:0000313" key="9">
    <source>
        <dbReference type="Proteomes" id="UP000836841"/>
    </source>
</evidence>
<dbReference type="InterPro" id="IPR036259">
    <property type="entry name" value="MFS_trans_sf"/>
</dbReference>
<dbReference type="PROSITE" id="PS01022">
    <property type="entry name" value="PTR2_1"/>
    <property type="match status" value="1"/>
</dbReference>
<feature type="transmembrane region" description="Helical" evidence="7">
    <location>
        <begin position="443"/>
        <end position="463"/>
    </location>
</feature>
<name>A0AAU9SWN1_THLAR</name>
<dbReference type="GO" id="GO:0022857">
    <property type="term" value="F:transmembrane transporter activity"/>
    <property type="evidence" value="ECO:0007669"/>
    <property type="project" value="InterPro"/>
</dbReference>
<dbReference type="PROSITE" id="PS01023">
    <property type="entry name" value="PTR2_2"/>
    <property type="match status" value="1"/>
</dbReference>
<comment type="subcellular location">
    <subcellularLocation>
        <location evidence="1 6">Membrane</location>
        <topology evidence="1 6">Multi-pass membrane protein</topology>
    </subcellularLocation>
</comment>
<dbReference type="PANTHER" id="PTHR11654">
    <property type="entry name" value="OLIGOPEPTIDE TRANSPORTER-RELATED"/>
    <property type="match status" value="1"/>
</dbReference>
<keyword evidence="3 6" id="KW-0812">Transmembrane</keyword>
<evidence type="ECO:0000256" key="4">
    <source>
        <dbReference type="ARBA" id="ARBA00022989"/>
    </source>
</evidence>
<dbReference type="AlphaFoldDB" id="A0AAU9SWN1"/>
<sequence>MVVFALAADIAWQRSHLLSLSFACLRDSCKKKMEEDMDIYTQDGTLDIHKKPANKNKTGTWKACRFILGTECCERLAYYGMSTNLVNYIEKHLSMGNVAASNSVTNWSGTCYATPLIGAFLADAYLGRYWTIASFVVVYICGMTLLTLSASVPGLTPTCNGEDCHATAGQTAITFIALYLIALGTGGIKPCVSSFGADQFDDTDEAEKESKSSFFNWFYFVINVGAMIASSVLVWIQMDVGWGWGFGVPTVAMALAVILFFAGSKFYRLQKPGGSPITRMLQVMVASFRKSKVRVPEDESLLYEIQDAESSIQGSRKLEHTTKLTFFDKAAVETESDYKEKTAKSSWRLCTVTQVEELKALIGLLPVWASGIVFATVYSQMSTMFVLQGNTMDRSMGPNFTIPSASLSLFDILSVLFWTPVYDQLIVPLARKTTGHDRGFTQLQRIGIGLLISIFSMISAGILEVARLRYVRTHNLYDAETVPMSIFWQVPQYFFVGCAEVFTFIGQLEFFYDQAPDAMRSLCSALSLTTVALGNYLSTLLVTVVTKITTSGGRAGWIADNLNRGHLDYFYWLLAILSFLNFFVYLWIAKSYTYKKATGHAL</sequence>
<evidence type="ECO:0000256" key="7">
    <source>
        <dbReference type="SAM" id="Phobius"/>
    </source>
</evidence>
<reference evidence="8 9" key="1">
    <citation type="submission" date="2022-03" db="EMBL/GenBank/DDBJ databases">
        <authorList>
            <person name="Nunn A."/>
            <person name="Chopra R."/>
            <person name="Nunn A."/>
            <person name="Contreras Garrido A."/>
        </authorList>
    </citation>
    <scope>NUCLEOTIDE SEQUENCE [LARGE SCALE GENOMIC DNA]</scope>
</reference>
<evidence type="ECO:0000256" key="5">
    <source>
        <dbReference type="ARBA" id="ARBA00023136"/>
    </source>
</evidence>
<dbReference type="GO" id="GO:0006857">
    <property type="term" value="P:oligopeptide transport"/>
    <property type="evidence" value="ECO:0007669"/>
    <property type="project" value="InterPro"/>
</dbReference>
<evidence type="ECO:0000256" key="1">
    <source>
        <dbReference type="ARBA" id="ARBA00004141"/>
    </source>
</evidence>
<feature type="transmembrane region" description="Helical" evidence="7">
    <location>
        <begin position="358"/>
        <end position="380"/>
    </location>
</feature>
<comment type="similarity">
    <text evidence="2 6">Belongs to the major facilitator superfamily. Proton-dependent oligopeptide transporter (POT/PTR) (TC 2.A.17) family.</text>
</comment>
<feature type="transmembrane region" description="Helical" evidence="7">
    <location>
        <begin position="168"/>
        <end position="188"/>
    </location>
</feature>
<keyword evidence="4 7" id="KW-1133">Transmembrane helix</keyword>
<organism evidence="8 9">
    <name type="scientific">Thlaspi arvense</name>
    <name type="common">Field penny-cress</name>
    <dbReference type="NCBI Taxonomy" id="13288"/>
    <lineage>
        <taxon>Eukaryota</taxon>
        <taxon>Viridiplantae</taxon>
        <taxon>Streptophyta</taxon>
        <taxon>Embryophyta</taxon>
        <taxon>Tracheophyta</taxon>
        <taxon>Spermatophyta</taxon>
        <taxon>Magnoliopsida</taxon>
        <taxon>eudicotyledons</taxon>
        <taxon>Gunneridae</taxon>
        <taxon>Pentapetalae</taxon>
        <taxon>rosids</taxon>
        <taxon>malvids</taxon>
        <taxon>Brassicales</taxon>
        <taxon>Brassicaceae</taxon>
        <taxon>Thlaspideae</taxon>
        <taxon>Thlaspi</taxon>
    </lineage>
</organism>
<feature type="transmembrane region" description="Helical" evidence="7">
    <location>
        <begin position="524"/>
        <end position="549"/>
    </location>
</feature>
<feature type="transmembrane region" description="Helical" evidence="7">
    <location>
        <begin position="242"/>
        <end position="262"/>
    </location>
</feature>
<feature type="transmembrane region" description="Helical" evidence="7">
    <location>
        <begin position="129"/>
        <end position="148"/>
    </location>
</feature>
<keyword evidence="5 7" id="KW-0472">Membrane</keyword>
<feature type="transmembrane region" description="Helical" evidence="7">
    <location>
        <begin position="493"/>
        <end position="512"/>
    </location>
</feature>
<feature type="transmembrane region" description="Helical" evidence="7">
    <location>
        <begin position="569"/>
        <end position="588"/>
    </location>
</feature>
<feature type="transmembrane region" description="Helical" evidence="7">
    <location>
        <begin position="400"/>
        <end position="422"/>
    </location>
</feature>
<dbReference type="Gene3D" id="1.20.1250.20">
    <property type="entry name" value="MFS general substrate transporter like domains"/>
    <property type="match status" value="1"/>
</dbReference>
<dbReference type="InterPro" id="IPR018456">
    <property type="entry name" value="PTR2_symporter_CS"/>
</dbReference>
<accession>A0AAU9SWN1</accession>
<dbReference type="InterPro" id="IPR000109">
    <property type="entry name" value="POT_fam"/>
</dbReference>
<proteinExistence type="inferred from homology"/>
<dbReference type="SUPFAM" id="SSF103473">
    <property type="entry name" value="MFS general substrate transporter"/>
    <property type="match status" value="1"/>
</dbReference>
<gene>
    <name evidence="8" type="ORF">TAV2_LOCUS20802</name>
</gene>
<evidence type="ECO:0000256" key="3">
    <source>
        <dbReference type="ARBA" id="ARBA00022692"/>
    </source>
</evidence>
<dbReference type="GO" id="GO:0016020">
    <property type="term" value="C:membrane"/>
    <property type="evidence" value="ECO:0007669"/>
    <property type="project" value="UniProtKB-SubCell"/>
</dbReference>
<feature type="transmembrane region" description="Helical" evidence="7">
    <location>
        <begin position="217"/>
        <end position="236"/>
    </location>
</feature>
<evidence type="ECO:0000256" key="2">
    <source>
        <dbReference type="ARBA" id="ARBA00005982"/>
    </source>
</evidence>
<dbReference type="EMBL" id="OU466862">
    <property type="protein sequence ID" value="CAH2074557.1"/>
    <property type="molecule type" value="Genomic_DNA"/>
</dbReference>
<protein>
    <submittedName>
        <fullName evidence="8">Uncharacterized protein</fullName>
    </submittedName>
</protein>
<keyword evidence="9" id="KW-1185">Reference proteome</keyword>
<evidence type="ECO:0000256" key="6">
    <source>
        <dbReference type="RuleBase" id="RU003755"/>
    </source>
</evidence>